<evidence type="ECO:0000313" key="1">
    <source>
        <dbReference type="EMBL" id="KAH0880467.1"/>
    </source>
</evidence>
<evidence type="ECO:0000313" key="2">
    <source>
        <dbReference type="Proteomes" id="UP000824890"/>
    </source>
</evidence>
<name>A0ABQ7ZJS4_BRANA</name>
<keyword evidence="2" id="KW-1185">Reference proteome</keyword>
<gene>
    <name evidence="1" type="ORF">HID58_067861</name>
</gene>
<dbReference type="EMBL" id="JAGKQM010000015">
    <property type="protein sequence ID" value="KAH0880467.1"/>
    <property type="molecule type" value="Genomic_DNA"/>
</dbReference>
<protein>
    <submittedName>
        <fullName evidence="1">Uncharacterized protein</fullName>
    </submittedName>
</protein>
<sequence length="174" mass="19756">IVFFPPVHQTGKGFVVGEFAESHTHVEVDSWVRMEKKAETLLSLISRQLPKTLITTSRSEWNCIKNGTVEVVLPLSIEREVDAYLEAFFDEREDGYLRIPETSRNEYLATGNSHYPLPENILDQTKSVQLKSMQQNWLWGRSGYNWATVTKNGTTVKTGDVVSVSGKGRLKVRL</sequence>
<reference evidence="1 2" key="1">
    <citation type="submission" date="2021-05" db="EMBL/GenBank/DDBJ databases">
        <title>Genome Assembly of Synthetic Allotetraploid Brassica napus Reveals Homoeologous Exchanges between Subgenomes.</title>
        <authorList>
            <person name="Davis J.T."/>
        </authorList>
    </citation>
    <scope>NUCLEOTIDE SEQUENCE [LARGE SCALE GENOMIC DNA]</scope>
    <source>
        <strain evidence="2">cv. Da-Ae</strain>
        <tissue evidence="1">Seedling</tissue>
    </source>
</reference>
<dbReference type="Proteomes" id="UP000824890">
    <property type="component" value="Unassembled WGS sequence"/>
</dbReference>
<organism evidence="1 2">
    <name type="scientific">Brassica napus</name>
    <name type="common">Rape</name>
    <dbReference type="NCBI Taxonomy" id="3708"/>
    <lineage>
        <taxon>Eukaryota</taxon>
        <taxon>Viridiplantae</taxon>
        <taxon>Streptophyta</taxon>
        <taxon>Embryophyta</taxon>
        <taxon>Tracheophyta</taxon>
        <taxon>Spermatophyta</taxon>
        <taxon>Magnoliopsida</taxon>
        <taxon>eudicotyledons</taxon>
        <taxon>Gunneridae</taxon>
        <taxon>Pentapetalae</taxon>
        <taxon>rosids</taxon>
        <taxon>malvids</taxon>
        <taxon>Brassicales</taxon>
        <taxon>Brassicaceae</taxon>
        <taxon>Brassiceae</taxon>
        <taxon>Brassica</taxon>
    </lineage>
</organism>
<feature type="non-terminal residue" evidence="1">
    <location>
        <position position="1"/>
    </location>
</feature>
<comment type="caution">
    <text evidence="1">The sequence shown here is derived from an EMBL/GenBank/DDBJ whole genome shotgun (WGS) entry which is preliminary data.</text>
</comment>
<proteinExistence type="predicted"/>
<accession>A0ABQ7ZJS4</accession>